<name>A0A1I4KYV6_9ACTN</name>
<proteinExistence type="predicted"/>
<dbReference type="InterPro" id="IPR027417">
    <property type="entry name" value="P-loop_NTPase"/>
</dbReference>
<evidence type="ECO:0000313" key="2">
    <source>
        <dbReference type="EMBL" id="SFL83783.1"/>
    </source>
</evidence>
<dbReference type="EMBL" id="FOSW01000019">
    <property type="protein sequence ID" value="SFL83783.1"/>
    <property type="molecule type" value="Genomic_DNA"/>
</dbReference>
<dbReference type="STRING" id="504800.SAMN04488085_11954"/>
<dbReference type="AlphaFoldDB" id="A0A1I4KYV6"/>
<dbReference type="Gene3D" id="3.40.50.300">
    <property type="entry name" value="P-loop containing nucleotide triphosphate hydrolases"/>
    <property type="match status" value="1"/>
</dbReference>
<gene>
    <name evidence="2" type="ORF">SAMN04488085_11954</name>
</gene>
<sequence>MVVVPDADDRGAATARSFAARARSAGATDVRVVAPLGERKGYDVSDSLDNGGTVEQLEALACAAEPESGPEPKPEEPDAGPRDGILNLRTSAEVRDMPDPLHLIGGVVPDGVIFQVHGPAGQYKSFLSLAMLLSVANGVPWLGHAITRSGRVVYVLSEGGKDPGSRIRAWLAAHPGCTDDNLLWAESAIQARSLVFTADSS</sequence>
<feature type="compositionally biased region" description="Basic and acidic residues" evidence="1">
    <location>
        <begin position="70"/>
        <end position="81"/>
    </location>
</feature>
<keyword evidence="3" id="KW-1185">Reference proteome</keyword>
<organism evidence="2 3">
    <name type="scientific">Geodermatophilus ruber</name>
    <dbReference type="NCBI Taxonomy" id="504800"/>
    <lineage>
        <taxon>Bacteria</taxon>
        <taxon>Bacillati</taxon>
        <taxon>Actinomycetota</taxon>
        <taxon>Actinomycetes</taxon>
        <taxon>Geodermatophilales</taxon>
        <taxon>Geodermatophilaceae</taxon>
        <taxon>Geodermatophilus</taxon>
    </lineage>
</organism>
<feature type="region of interest" description="Disordered" evidence="1">
    <location>
        <begin position="63"/>
        <end position="85"/>
    </location>
</feature>
<accession>A0A1I4KYV6</accession>
<dbReference type="InParanoid" id="A0A1I4KYV6"/>
<protein>
    <submittedName>
        <fullName evidence="2">AAA domain-containing protein</fullName>
    </submittedName>
</protein>
<evidence type="ECO:0000313" key="3">
    <source>
        <dbReference type="Proteomes" id="UP000199152"/>
    </source>
</evidence>
<dbReference type="Proteomes" id="UP000199152">
    <property type="component" value="Unassembled WGS sequence"/>
</dbReference>
<evidence type="ECO:0000256" key="1">
    <source>
        <dbReference type="SAM" id="MobiDB-lite"/>
    </source>
</evidence>
<dbReference type="Pfam" id="PF13481">
    <property type="entry name" value="AAA_25"/>
    <property type="match status" value="1"/>
</dbReference>
<reference evidence="2 3" key="1">
    <citation type="submission" date="2016-10" db="EMBL/GenBank/DDBJ databases">
        <authorList>
            <person name="de Groot N.N."/>
        </authorList>
    </citation>
    <scope>NUCLEOTIDE SEQUENCE [LARGE SCALE GENOMIC DNA]</scope>
    <source>
        <strain evidence="2 3">DSM 45317</strain>
    </source>
</reference>